<evidence type="ECO:0000259" key="4">
    <source>
        <dbReference type="Pfam" id="PF13439"/>
    </source>
</evidence>
<protein>
    <submittedName>
        <fullName evidence="5">Glycosyltransferase family 1 protein</fullName>
    </submittedName>
</protein>
<dbReference type="SUPFAM" id="SSF53756">
    <property type="entry name" value="UDP-Glycosyltransferase/glycogen phosphorylase"/>
    <property type="match status" value="1"/>
</dbReference>
<evidence type="ECO:0000313" key="5">
    <source>
        <dbReference type="EMBL" id="GAA4283951.1"/>
    </source>
</evidence>
<dbReference type="Pfam" id="PF13439">
    <property type="entry name" value="Glyco_transf_4"/>
    <property type="match status" value="1"/>
</dbReference>
<dbReference type="PANTHER" id="PTHR46401:SF2">
    <property type="entry name" value="GLYCOSYLTRANSFERASE WBBK-RELATED"/>
    <property type="match status" value="1"/>
</dbReference>
<dbReference type="Pfam" id="PF00534">
    <property type="entry name" value="Glycos_transf_1"/>
    <property type="match status" value="1"/>
</dbReference>
<feature type="domain" description="Glycosyltransferase subfamily 4-like N-terminal" evidence="4">
    <location>
        <begin position="17"/>
        <end position="173"/>
    </location>
</feature>
<dbReference type="PANTHER" id="PTHR46401">
    <property type="entry name" value="GLYCOSYLTRANSFERASE WBBK-RELATED"/>
    <property type="match status" value="1"/>
</dbReference>
<evidence type="ECO:0000256" key="1">
    <source>
        <dbReference type="ARBA" id="ARBA00022676"/>
    </source>
</evidence>
<keyword evidence="2" id="KW-0808">Transferase</keyword>
<evidence type="ECO:0000256" key="2">
    <source>
        <dbReference type="ARBA" id="ARBA00022679"/>
    </source>
</evidence>
<reference evidence="6" key="1">
    <citation type="journal article" date="2019" name="Int. J. Syst. Evol. Microbiol.">
        <title>The Global Catalogue of Microorganisms (GCM) 10K type strain sequencing project: providing services to taxonomists for standard genome sequencing and annotation.</title>
        <authorList>
            <consortium name="The Broad Institute Genomics Platform"/>
            <consortium name="The Broad Institute Genome Sequencing Center for Infectious Disease"/>
            <person name="Wu L."/>
            <person name="Ma J."/>
        </authorList>
    </citation>
    <scope>NUCLEOTIDE SEQUENCE [LARGE SCALE GENOMIC DNA]</scope>
    <source>
        <strain evidence="6">JCM 17458</strain>
    </source>
</reference>
<dbReference type="InterPro" id="IPR028098">
    <property type="entry name" value="Glyco_trans_4-like_N"/>
</dbReference>
<comment type="caution">
    <text evidence="5">The sequence shown here is derived from an EMBL/GenBank/DDBJ whole genome shotgun (WGS) entry which is preliminary data.</text>
</comment>
<sequence>MRFFFDARFTRTERHDGISRYGSELLAALLRLTRGTDVEVVAIIHDEAQLALLPDTEYVVLGDPVSPAEFGIARRLNALGADVVFSTMQVMGSCGRDYALILTLHDLIYYSHPQPPRDLPALVRGAWRLYHRAYWPQRVLLDRADAVAVVSRTTAELVDRHRLTDRPVHVVSNAGSPPDPMPQRGSGHDARSLVYMGAFLPYKNVEALVRALAHLPGWTLHLTSAIEPARERALRALVPDRARVVFHHGVSDAEYHELLDSATALVTASLDEGFGLPVIEAMSRGVPVAVSDLPIFRELAEGVAEFFDPRNPADIARAVSKLADPEAWAARAAAAPVRAGEFSWDRSAQELLELARRLWRDRS</sequence>
<dbReference type="EMBL" id="BAABAZ010000005">
    <property type="protein sequence ID" value="GAA4283951.1"/>
    <property type="molecule type" value="Genomic_DNA"/>
</dbReference>
<evidence type="ECO:0000313" key="6">
    <source>
        <dbReference type="Proteomes" id="UP001501586"/>
    </source>
</evidence>
<keyword evidence="1" id="KW-0328">Glycosyltransferase</keyword>
<name>A0ABP8EJ72_9MICO</name>
<accession>A0ABP8EJ72</accession>
<dbReference type="Gene3D" id="3.40.50.2000">
    <property type="entry name" value="Glycogen Phosphorylase B"/>
    <property type="match status" value="2"/>
</dbReference>
<proteinExistence type="predicted"/>
<gene>
    <name evidence="5" type="ORF">GCM10022261_14820</name>
</gene>
<dbReference type="RefSeq" id="WP_236864024.1">
    <property type="nucleotide sequence ID" value="NZ_BAABAZ010000005.1"/>
</dbReference>
<dbReference type="CDD" id="cd03809">
    <property type="entry name" value="GT4_MtfB-like"/>
    <property type="match status" value="1"/>
</dbReference>
<evidence type="ECO:0000259" key="3">
    <source>
        <dbReference type="Pfam" id="PF00534"/>
    </source>
</evidence>
<organism evidence="5 6">
    <name type="scientific">Brevibacterium daeguense</name>
    <dbReference type="NCBI Taxonomy" id="909936"/>
    <lineage>
        <taxon>Bacteria</taxon>
        <taxon>Bacillati</taxon>
        <taxon>Actinomycetota</taxon>
        <taxon>Actinomycetes</taxon>
        <taxon>Micrococcales</taxon>
        <taxon>Brevibacteriaceae</taxon>
        <taxon>Brevibacterium</taxon>
    </lineage>
</organism>
<dbReference type="Proteomes" id="UP001501586">
    <property type="component" value="Unassembled WGS sequence"/>
</dbReference>
<keyword evidence="6" id="KW-1185">Reference proteome</keyword>
<feature type="domain" description="Glycosyl transferase family 1" evidence="3">
    <location>
        <begin position="186"/>
        <end position="324"/>
    </location>
</feature>
<dbReference type="InterPro" id="IPR001296">
    <property type="entry name" value="Glyco_trans_1"/>
</dbReference>